<reference evidence="1 2" key="1">
    <citation type="submission" date="2005-09" db="EMBL/GenBank/DDBJ databases">
        <authorList>
            <person name="Mural R.J."/>
            <person name="Li P.W."/>
            <person name="Adams M.D."/>
            <person name="Amanatides P.G."/>
            <person name="Baden-Tillson H."/>
            <person name="Barnstead M."/>
            <person name="Chin S.H."/>
            <person name="Dew I."/>
            <person name="Evans C.A."/>
            <person name="Ferriera S."/>
            <person name="Flanigan M."/>
            <person name="Fosler C."/>
            <person name="Glodek A."/>
            <person name="Gu Z."/>
            <person name="Holt R.A."/>
            <person name="Jennings D."/>
            <person name="Kraft C.L."/>
            <person name="Lu F."/>
            <person name="Nguyen T."/>
            <person name="Nusskern D.R."/>
            <person name="Pfannkoch C.M."/>
            <person name="Sitter C."/>
            <person name="Sutton G.G."/>
            <person name="Venter J.C."/>
            <person name="Wang Z."/>
            <person name="Woodage T."/>
            <person name="Zheng X.H."/>
            <person name="Zhong F."/>
        </authorList>
    </citation>
    <scope>NUCLEOTIDE SEQUENCE [LARGE SCALE GENOMIC DNA]</scope>
    <source>
        <strain>BN</strain>
        <strain evidence="2">Sprague-Dawley</strain>
    </source>
</reference>
<organism evidence="1 2">
    <name type="scientific">Rattus norvegicus</name>
    <name type="common">Rat</name>
    <dbReference type="NCBI Taxonomy" id="10116"/>
    <lineage>
        <taxon>Eukaryota</taxon>
        <taxon>Metazoa</taxon>
        <taxon>Chordata</taxon>
        <taxon>Craniata</taxon>
        <taxon>Vertebrata</taxon>
        <taxon>Euteleostomi</taxon>
        <taxon>Mammalia</taxon>
        <taxon>Eutheria</taxon>
        <taxon>Euarchontoglires</taxon>
        <taxon>Glires</taxon>
        <taxon>Rodentia</taxon>
        <taxon>Myomorpha</taxon>
        <taxon>Muroidea</taxon>
        <taxon>Muridae</taxon>
        <taxon>Murinae</taxon>
        <taxon>Rattus</taxon>
    </lineage>
</organism>
<dbReference type="EMBL" id="CH473954">
    <property type="protein sequence ID" value="EDL77702.1"/>
    <property type="molecule type" value="Genomic_DNA"/>
</dbReference>
<accession>A6I1M5</accession>
<evidence type="ECO:0000313" key="1">
    <source>
        <dbReference type="EMBL" id="EDL77702.1"/>
    </source>
</evidence>
<dbReference type="AlphaFoldDB" id="A6I1M5"/>
<sequence>MKRRKLKLLLDCMATVHTGLKVQQWQWIKRFHANKPFTLHLPLTFTSSKLQVPMLLLMLK</sequence>
<evidence type="ECO:0000313" key="2">
    <source>
        <dbReference type="Proteomes" id="UP000234681"/>
    </source>
</evidence>
<gene>
    <name evidence="1" type="ORF">rCG_25721</name>
</gene>
<name>A6I1M5_RAT</name>
<dbReference type="Proteomes" id="UP000234681">
    <property type="component" value="Chromosome 8"/>
</dbReference>
<protein>
    <submittedName>
        <fullName evidence="1">RCG25721</fullName>
    </submittedName>
</protein>
<proteinExistence type="predicted"/>